<keyword evidence="5" id="KW-0812">Transmembrane</keyword>
<dbReference type="RefSeq" id="WP_146811788.1">
    <property type="nucleotide sequence ID" value="NZ_BJXX01000168.1"/>
</dbReference>
<dbReference type="Proteomes" id="UP000321157">
    <property type="component" value="Unassembled WGS sequence"/>
</dbReference>
<evidence type="ECO:0000256" key="10">
    <source>
        <dbReference type="PROSITE-ProRule" id="PRU00284"/>
    </source>
</evidence>
<feature type="domain" description="Methyl-accepting transducer" evidence="11">
    <location>
        <begin position="370"/>
        <end position="606"/>
    </location>
</feature>
<evidence type="ECO:0000256" key="9">
    <source>
        <dbReference type="ARBA" id="ARBA00029447"/>
    </source>
</evidence>
<evidence type="ECO:0000256" key="8">
    <source>
        <dbReference type="ARBA" id="ARBA00023224"/>
    </source>
</evidence>
<dbReference type="GO" id="GO:0006935">
    <property type="term" value="P:chemotaxis"/>
    <property type="evidence" value="ECO:0007669"/>
    <property type="project" value="UniProtKB-KW"/>
</dbReference>
<dbReference type="Pfam" id="PF02743">
    <property type="entry name" value="dCache_1"/>
    <property type="match status" value="1"/>
</dbReference>
<dbReference type="CDD" id="cd06225">
    <property type="entry name" value="HAMP"/>
    <property type="match status" value="1"/>
</dbReference>
<dbReference type="Pfam" id="PF00672">
    <property type="entry name" value="HAMP"/>
    <property type="match status" value="1"/>
</dbReference>
<dbReference type="Pfam" id="PF00015">
    <property type="entry name" value="MCPsignal"/>
    <property type="match status" value="1"/>
</dbReference>
<evidence type="ECO:0000256" key="1">
    <source>
        <dbReference type="ARBA" id="ARBA00004651"/>
    </source>
</evidence>
<dbReference type="SUPFAM" id="SSF103190">
    <property type="entry name" value="Sensory domain-like"/>
    <property type="match status" value="1"/>
</dbReference>
<accession>A0A511VB47</accession>
<dbReference type="EMBL" id="BJXX01000168">
    <property type="protein sequence ID" value="GEN36145.1"/>
    <property type="molecule type" value="Genomic_DNA"/>
</dbReference>
<dbReference type="PROSITE" id="PS50111">
    <property type="entry name" value="CHEMOTAXIS_TRANSDUC_2"/>
    <property type="match status" value="1"/>
</dbReference>
<evidence type="ECO:0000256" key="5">
    <source>
        <dbReference type="ARBA" id="ARBA00022692"/>
    </source>
</evidence>
<keyword evidence="3" id="KW-0488">Methylation</keyword>
<evidence type="ECO:0000256" key="2">
    <source>
        <dbReference type="ARBA" id="ARBA00022475"/>
    </source>
</evidence>
<dbReference type="PANTHER" id="PTHR32089:SF114">
    <property type="entry name" value="METHYL-ACCEPTING CHEMOTAXIS PROTEIN MCPB"/>
    <property type="match status" value="1"/>
</dbReference>
<comment type="subcellular location">
    <subcellularLocation>
        <location evidence="1">Cell membrane</location>
        <topology evidence="1">Multi-pass membrane protein</topology>
    </subcellularLocation>
</comment>
<keyword evidence="14" id="KW-1185">Reference proteome</keyword>
<name>A0A511VB47_9BACL</name>
<dbReference type="SUPFAM" id="SSF58104">
    <property type="entry name" value="Methyl-accepting chemotaxis protein (MCP) signaling domain"/>
    <property type="match status" value="1"/>
</dbReference>
<dbReference type="PANTHER" id="PTHR32089">
    <property type="entry name" value="METHYL-ACCEPTING CHEMOTAXIS PROTEIN MCPB"/>
    <property type="match status" value="1"/>
</dbReference>
<evidence type="ECO:0000256" key="4">
    <source>
        <dbReference type="ARBA" id="ARBA00022500"/>
    </source>
</evidence>
<dbReference type="SMART" id="SM00304">
    <property type="entry name" value="HAMP"/>
    <property type="match status" value="1"/>
</dbReference>
<keyword evidence="2" id="KW-1003">Cell membrane</keyword>
<dbReference type="GO" id="GO:0005886">
    <property type="term" value="C:plasma membrane"/>
    <property type="evidence" value="ECO:0007669"/>
    <property type="project" value="UniProtKB-SubCell"/>
</dbReference>
<keyword evidence="4" id="KW-0145">Chemotaxis</keyword>
<dbReference type="InterPro" id="IPR033479">
    <property type="entry name" value="dCache_1"/>
</dbReference>
<dbReference type="AlphaFoldDB" id="A0A511VB47"/>
<evidence type="ECO:0000256" key="7">
    <source>
        <dbReference type="ARBA" id="ARBA00023136"/>
    </source>
</evidence>
<evidence type="ECO:0000259" key="12">
    <source>
        <dbReference type="PROSITE" id="PS50885"/>
    </source>
</evidence>
<dbReference type="CDD" id="cd12912">
    <property type="entry name" value="PDC2_MCP_like"/>
    <property type="match status" value="1"/>
</dbReference>
<dbReference type="InterPro" id="IPR004089">
    <property type="entry name" value="MCPsignal_dom"/>
</dbReference>
<evidence type="ECO:0000256" key="6">
    <source>
        <dbReference type="ARBA" id="ARBA00022989"/>
    </source>
</evidence>
<dbReference type="Gene3D" id="3.30.450.20">
    <property type="entry name" value="PAS domain"/>
    <property type="match status" value="2"/>
</dbReference>
<organism evidence="13 14">
    <name type="scientific">Aneurinibacillus danicus</name>
    <dbReference type="NCBI Taxonomy" id="267746"/>
    <lineage>
        <taxon>Bacteria</taxon>
        <taxon>Bacillati</taxon>
        <taxon>Bacillota</taxon>
        <taxon>Bacilli</taxon>
        <taxon>Bacillales</taxon>
        <taxon>Paenibacillaceae</taxon>
        <taxon>Aneurinibacillus group</taxon>
        <taxon>Aneurinibacillus</taxon>
    </lineage>
</organism>
<dbReference type="SMART" id="SM00283">
    <property type="entry name" value="MA"/>
    <property type="match status" value="1"/>
</dbReference>
<dbReference type="Gene3D" id="1.10.287.950">
    <property type="entry name" value="Methyl-accepting chemotaxis protein"/>
    <property type="match status" value="1"/>
</dbReference>
<dbReference type="InterPro" id="IPR029151">
    <property type="entry name" value="Sensor-like_sf"/>
</dbReference>
<dbReference type="OrthoDB" id="243053at2"/>
<gene>
    <name evidence="13" type="primary">mcpB</name>
    <name evidence="13" type="ORF">ADA01nite_36050</name>
</gene>
<proteinExistence type="inferred from homology"/>
<protein>
    <submittedName>
        <fullName evidence="13">Methyl-accepting chemotaxis protein McpB</fullName>
    </submittedName>
</protein>
<evidence type="ECO:0000259" key="11">
    <source>
        <dbReference type="PROSITE" id="PS50111"/>
    </source>
</evidence>
<evidence type="ECO:0000313" key="14">
    <source>
        <dbReference type="Proteomes" id="UP000321157"/>
    </source>
</evidence>
<feature type="domain" description="HAMP" evidence="12">
    <location>
        <begin position="299"/>
        <end position="351"/>
    </location>
</feature>
<dbReference type="CDD" id="cd18773">
    <property type="entry name" value="PDC1_HK_sensor"/>
    <property type="match status" value="1"/>
</dbReference>
<keyword evidence="7" id="KW-0472">Membrane</keyword>
<keyword evidence="6" id="KW-1133">Transmembrane helix</keyword>
<evidence type="ECO:0000313" key="13">
    <source>
        <dbReference type="EMBL" id="GEN36145.1"/>
    </source>
</evidence>
<comment type="caution">
    <text evidence="13">The sequence shown here is derived from an EMBL/GenBank/DDBJ whole genome shotgun (WGS) entry which is preliminary data.</text>
</comment>
<dbReference type="InterPro" id="IPR003660">
    <property type="entry name" value="HAMP_dom"/>
</dbReference>
<dbReference type="PROSITE" id="PS50885">
    <property type="entry name" value="HAMP"/>
    <property type="match status" value="1"/>
</dbReference>
<reference evidence="13 14" key="1">
    <citation type="submission" date="2019-07" db="EMBL/GenBank/DDBJ databases">
        <title>Whole genome shotgun sequence of Aneurinibacillus danicus NBRC 102444.</title>
        <authorList>
            <person name="Hosoyama A."/>
            <person name="Uohara A."/>
            <person name="Ohji S."/>
            <person name="Ichikawa N."/>
        </authorList>
    </citation>
    <scope>NUCLEOTIDE SEQUENCE [LARGE SCALE GENOMIC DNA]</scope>
    <source>
        <strain evidence="13 14">NBRC 102444</strain>
    </source>
</reference>
<dbReference type="Gene3D" id="1.10.8.500">
    <property type="entry name" value="HAMP domain in histidine kinase"/>
    <property type="match status" value="1"/>
</dbReference>
<dbReference type="GO" id="GO:0007165">
    <property type="term" value="P:signal transduction"/>
    <property type="evidence" value="ECO:0007669"/>
    <property type="project" value="UniProtKB-KW"/>
</dbReference>
<sequence length="657" mass="72284">MKQRMQLNIKWRLVLAFTTSVLFATLLLGIISYKTAEKRMEEEILQNARKNVVFLDRLITKYIEDEKKSVELLAEQMNDQLSHQGTDARIQSQLSRFLGLYPELKNVYVVTSDGKMRIAPIQQIKPGYNPLESGWYREAIKAGGSIIMTEPYLDSGSKEMVITLARALEGGGDVVAVDMSLKDLAGQIAEVKIGNEGYAYLLDKNRHYIVHPTAKIGEQTNTEQSKKMYTEQSGEFDYEFEGKQKKMFFTTNKITGWKLAGTMYVDEPKAAARPILNVTIWVTVLAIVFASVQNFFVIRSLVRRLLVFANVARSISEGDLTKRVQVTSRDELGALAVEFNKMSEKLHNIVQNVQEKSEQLAASSEQLTASAEQTEKASAQIASVIQEVANGAEKQAHSVETTSTTMDVMSEQIHGIADQAARVSTVAEHASARAYEGNEAIQSTVHQMNTIHGTVLHMESTMKNLEERSGEIDQIVQVITGIAEQTNLLALNAAIEAARAGENGRGFAVVADEVRKLAEQSAASAGRITELIYTIQQEIKQAVDTMEEGTKEVEEGIEAVRGAGHSFEEIQGFVYEVAQQIAEVSSAAHQVAAGAEQIAEAVHVIQQIAEMNRSGVQEGSAATEEQLASMEEITSSAATLSRMAEELQHAASTFKLK</sequence>
<comment type="similarity">
    <text evidence="9">Belongs to the methyl-accepting chemotaxis (MCP) protein family.</text>
</comment>
<dbReference type="CDD" id="cd11386">
    <property type="entry name" value="MCP_signal"/>
    <property type="match status" value="1"/>
</dbReference>
<keyword evidence="8 10" id="KW-0807">Transducer</keyword>
<evidence type="ECO:0000256" key="3">
    <source>
        <dbReference type="ARBA" id="ARBA00022481"/>
    </source>
</evidence>